<dbReference type="CDD" id="cd11296">
    <property type="entry name" value="O-FucT_like"/>
    <property type="match status" value="1"/>
</dbReference>
<sequence length="405" mass="46001">MSSLPLILKVPASRKSPGERLPPLYGQYRQYEHRLPQHRWNAPSRASDPRYFWVAAYSRGSGWGNVMQEVLLNAHLSYKANRAFVFYNYTWNDDGSDYSNYNGKPIPSRVPLSALIRGPMIGESWPEDVSAPLSISEEYYHHVCKKNRRVIPRAEVHDPLPTWFASDIMKGWLDKLASVDDRTFGDKDGMRDLWPEFRHSPVLTHFAYSHLVELAFDTNREVFSPTAVLEPPLTSIPFTPSTRTAERYTELPGLLVLHVRRGDYEGHCAHLARWSSSYLAFNTLPELPDRFDPPPGGSWGHNTPENVQVYMRHCFPTVEQIIARVEEVVRLDAARGLQNVYVMTNGAAKWVDGLKAALRATGRWKNVASSRDLVLNREQKYVAQAVDMLIGQRAQVLVGNGTSGR</sequence>
<keyword evidence="2" id="KW-1185">Reference proteome</keyword>
<accession>A0A060SUK1</accession>
<evidence type="ECO:0000313" key="2">
    <source>
        <dbReference type="Proteomes" id="UP000029665"/>
    </source>
</evidence>
<dbReference type="Proteomes" id="UP000029665">
    <property type="component" value="Unassembled WGS sequence"/>
</dbReference>
<dbReference type="Gene3D" id="3.40.50.11350">
    <property type="match status" value="1"/>
</dbReference>
<protein>
    <submittedName>
        <fullName evidence="1">Uncharacterized protein</fullName>
    </submittedName>
</protein>
<evidence type="ECO:0000313" key="1">
    <source>
        <dbReference type="EMBL" id="CDO77786.1"/>
    </source>
</evidence>
<dbReference type="OrthoDB" id="2559662at2759"/>
<dbReference type="EMBL" id="CCBP010000471">
    <property type="protein sequence ID" value="CDO77786.1"/>
    <property type="molecule type" value="Genomic_DNA"/>
</dbReference>
<name>A0A060SUK1_PYCCI</name>
<dbReference type="STRING" id="5643.A0A060SUK1"/>
<gene>
    <name evidence="1" type="ORF">BN946_scf184609.g3</name>
</gene>
<comment type="caution">
    <text evidence="1">The sequence shown here is derived from an EMBL/GenBank/DDBJ whole genome shotgun (WGS) entry which is preliminary data.</text>
</comment>
<dbReference type="HOGENOM" id="CLU_014826_0_0_1"/>
<organism evidence="1 2">
    <name type="scientific">Pycnoporus cinnabarinus</name>
    <name type="common">Cinnabar-red polypore</name>
    <name type="synonym">Trametes cinnabarina</name>
    <dbReference type="NCBI Taxonomy" id="5643"/>
    <lineage>
        <taxon>Eukaryota</taxon>
        <taxon>Fungi</taxon>
        <taxon>Dikarya</taxon>
        <taxon>Basidiomycota</taxon>
        <taxon>Agaricomycotina</taxon>
        <taxon>Agaricomycetes</taxon>
        <taxon>Polyporales</taxon>
        <taxon>Polyporaceae</taxon>
        <taxon>Trametes</taxon>
    </lineage>
</organism>
<dbReference type="OMA" id="AFVFYNY"/>
<proteinExistence type="predicted"/>
<reference evidence="1" key="1">
    <citation type="submission" date="2014-01" db="EMBL/GenBank/DDBJ databases">
        <title>The genome of the white-rot fungus Pycnoporus cinnabarinus: a basidiomycete model with a versatile arsenal for lignocellulosic biomass breakdown.</title>
        <authorList>
            <person name="Levasseur A."/>
            <person name="Lomascolo A."/>
            <person name="Ruiz-Duenas F.J."/>
            <person name="Uzan E."/>
            <person name="Piumi F."/>
            <person name="Kues U."/>
            <person name="Ram A.F.J."/>
            <person name="Murat C."/>
            <person name="Haon M."/>
            <person name="Benoit I."/>
            <person name="Arfi Y."/>
            <person name="Chevret D."/>
            <person name="Drula E."/>
            <person name="Kwon M.J."/>
            <person name="Gouret P."/>
            <person name="Lesage-Meessen L."/>
            <person name="Lombard V."/>
            <person name="Mariette J."/>
            <person name="Noirot C."/>
            <person name="Park J."/>
            <person name="Patyshakuliyeva A."/>
            <person name="Wieneger R.A.B."/>
            <person name="Wosten H.A.B."/>
            <person name="Martin F."/>
            <person name="Coutinho P.M."/>
            <person name="de Vries R."/>
            <person name="Martinez A.T."/>
            <person name="Klopp C."/>
            <person name="Pontarotti P."/>
            <person name="Henrissat B."/>
            <person name="Record E."/>
        </authorList>
    </citation>
    <scope>NUCLEOTIDE SEQUENCE [LARGE SCALE GENOMIC DNA]</scope>
    <source>
        <strain evidence="1">BRFM137</strain>
    </source>
</reference>
<dbReference type="AlphaFoldDB" id="A0A060SUK1"/>